<keyword evidence="2" id="KW-1185">Reference proteome</keyword>
<accession>A0A7H1E045</accession>
<evidence type="ECO:0000313" key="1">
    <source>
        <dbReference type="EMBL" id="QNS42603.1"/>
    </source>
</evidence>
<dbReference type="RefSeq" id="WP_143755868.1">
    <property type="nucleotide sequence ID" value="NZ_CP060203.1"/>
</dbReference>
<evidence type="ECO:0000313" key="2">
    <source>
        <dbReference type="Proteomes" id="UP000516438"/>
    </source>
</evidence>
<dbReference type="AlphaFoldDB" id="A0A7H1E045"/>
<sequence length="78" mass="8961">MMSTADLKIDLITQIAGITDKVRLIELMQMLKFESENSPYITNDEEKQIVAEARTQIANGESISNDDFQNEIQKWLNK</sequence>
<evidence type="ECO:0008006" key="3">
    <source>
        <dbReference type="Google" id="ProtNLM"/>
    </source>
</evidence>
<dbReference type="EMBL" id="CP060203">
    <property type="protein sequence ID" value="QNS42603.1"/>
    <property type="molecule type" value="Genomic_DNA"/>
</dbReference>
<protein>
    <recommendedName>
        <fullName evidence="3">Addiction module protein</fullName>
    </recommendedName>
</protein>
<dbReference type="KEGG" id="cmaq:H0S70_06555"/>
<name>A0A7H1E045_9FLAO</name>
<dbReference type="Proteomes" id="UP000516438">
    <property type="component" value="Chromosome"/>
</dbReference>
<organism evidence="1 2">
    <name type="scientific">Chryseobacterium manosquense</name>
    <dbReference type="NCBI Taxonomy" id="2754694"/>
    <lineage>
        <taxon>Bacteria</taxon>
        <taxon>Pseudomonadati</taxon>
        <taxon>Bacteroidota</taxon>
        <taxon>Flavobacteriia</taxon>
        <taxon>Flavobacteriales</taxon>
        <taxon>Weeksellaceae</taxon>
        <taxon>Chryseobacterium group</taxon>
        <taxon>Chryseobacterium</taxon>
    </lineage>
</organism>
<gene>
    <name evidence="1" type="ORF">H0S70_06555</name>
</gene>
<reference evidence="1 2" key="1">
    <citation type="submission" date="2020-07" db="EMBL/GenBank/DDBJ databases">
        <title>Complete genome and description of Chryseobacterium manosquense strain Marseille-Q2069 sp. nov.</title>
        <authorList>
            <person name="Boxberger M."/>
        </authorList>
    </citation>
    <scope>NUCLEOTIDE SEQUENCE [LARGE SCALE GENOMIC DNA]</scope>
    <source>
        <strain evidence="1 2">Marseille-Q2069</strain>
    </source>
</reference>
<proteinExistence type="predicted"/>